<keyword evidence="3" id="KW-1185">Reference proteome</keyword>
<protein>
    <submittedName>
        <fullName evidence="2">GAB1</fullName>
    </submittedName>
</protein>
<feature type="domain" description="PH" evidence="1">
    <location>
        <begin position="21"/>
        <end position="113"/>
    </location>
</feature>
<evidence type="ECO:0000259" key="1">
    <source>
        <dbReference type="PROSITE" id="PS50003"/>
    </source>
</evidence>
<dbReference type="Pfam" id="PF00169">
    <property type="entry name" value="PH"/>
    <property type="match status" value="1"/>
</dbReference>
<dbReference type="GO" id="GO:0005737">
    <property type="term" value="C:cytoplasm"/>
    <property type="evidence" value="ECO:0007669"/>
    <property type="project" value="TreeGrafter"/>
</dbReference>
<dbReference type="GO" id="GO:0007165">
    <property type="term" value="P:signal transduction"/>
    <property type="evidence" value="ECO:0007669"/>
    <property type="project" value="TreeGrafter"/>
</dbReference>
<sequence>MDLEAICAGWLIKSPSSKYVTLFSRGKISIRVPLKSKWHRRYFVLHKPQGSLPHQYAFDYFKGEMDMSNRRRGSINLEECETILSNLDSSHYNHLFSIKTKARDKFDLTSYIL</sequence>
<dbReference type="PANTHER" id="PTHR45960:SF2">
    <property type="entry name" value="PROTEIN DAUGHTER OF SEVENLESS"/>
    <property type="match status" value="1"/>
</dbReference>
<dbReference type="AlphaFoldDB" id="A0A7J7JME2"/>
<dbReference type="PANTHER" id="PTHR45960">
    <property type="entry name" value="GRB2-ASSOCIATED-BINDING PROTEIN"/>
    <property type="match status" value="1"/>
</dbReference>
<comment type="caution">
    <text evidence="2">The sequence shown here is derived from an EMBL/GenBank/DDBJ whole genome shotgun (WGS) entry which is preliminary data.</text>
</comment>
<organism evidence="2 3">
    <name type="scientific">Bugula neritina</name>
    <name type="common">Brown bryozoan</name>
    <name type="synonym">Sertularia neritina</name>
    <dbReference type="NCBI Taxonomy" id="10212"/>
    <lineage>
        <taxon>Eukaryota</taxon>
        <taxon>Metazoa</taxon>
        <taxon>Spiralia</taxon>
        <taxon>Lophotrochozoa</taxon>
        <taxon>Bryozoa</taxon>
        <taxon>Gymnolaemata</taxon>
        <taxon>Cheilostomatida</taxon>
        <taxon>Flustrina</taxon>
        <taxon>Buguloidea</taxon>
        <taxon>Bugulidae</taxon>
        <taxon>Bugula</taxon>
    </lineage>
</organism>
<accession>A0A7J7JME2</accession>
<proteinExistence type="predicted"/>
<dbReference type="Proteomes" id="UP000593567">
    <property type="component" value="Unassembled WGS sequence"/>
</dbReference>
<name>A0A7J7JME2_BUGNE</name>
<reference evidence="2" key="1">
    <citation type="submission" date="2020-06" db="EMBL/GenBank/DDBJ databases">
        <title>Draft genome of Bugula neritina, a colonial animal packing powerful symbionts and potential medicines.</title>
        <authorList>
            <person name="Rayko M."/>
        </authorList>
    </citation>
    <scope>NUCLEOTIDE SEQUENCE [LARGE SCALE GENOMIC DNA]</scope>
    <source>
        <strain evidence="2">Kwan_BN1</strain>
    </source>
</reference>
<dbReference type="EMBL" id="VXIV02002124">
    <property type="protein sequence ID" value="KAF6027197.1"/>
    <property type="molecule type" value="Genomic_DNA"/>
</dbReference>
<evidence type="ECO:0000313" key="3">
    <source>
        <dbReference type="Proteomes" id="UP000593567"/>
    </source>
</evidence>
<dbReference type="Gene3D" id="2.30.29.30">
    <property type="entry name" value="Pleckstrin-homology domain (PH domain)/Phosphotyrosine-binding domain (PTB)"/>
    <property type="match status" value="1"/>
</dbReference>
<dbReference type="InterPro" id="IPR046355">
    <property type="entry name" value="Gab1-4-like"/>
</dbReference>
<dbReference type="OrthoDB" id="67516at2759"/>
<gene>
    <name evidence="2" type="ORF">EB796_014495</name>
</gene>
<evidence type="ECO:0000313" key="2">
    <source>
        <dbReference type="EMBL" id="KAF6027197.1"/>
    </source>
</evidence>
<dbReference type="SUPFAM" id="SSF50729">
    <property type="entry name" value="PH domain-like"/>
    <property type="match status" value="1"/>
</dbReference>
<dbReference type="GO" id="GO:0035591">
    <property type="term" value="F:signaling adaptor activity"/>
    <property type="evidence" value="ECO:0007669"/>
    <property type="project" value="TreeGrafter"/>
</dbReference>
<dbReference type="InterPro" id="IPR001849">
    <property type="entry name" value="PH_domain"/>
</dbReference>
<dbReference type="InterPro" id="IPR011993">
    <property type="entry name" value="PH-like_dom_sf"/>
</dbReference>
<dbReference type="PROSITE" id="PS50003">
    <property type="entry name" value="PH_DOMAIN"/>
    <property type="match status" value="1"/>
</dbReference>